<evidence type="ECO:0000313" key="9">
    <source>
        <dbReference type="EMBL" id="CAH2352860.1"/>
    </source>
</evidence>
<feature type="compositionally biased region" description="Low complexity" evidence="7">
    <location>
        <begin position="350"/>
        <end position="367"/>
    </location>
</feature>
<dbReference type="Gene3D" id="4.10.240.10">
    <property type="entry name" value="Zn(2)-C6 fungal-type DNA-binding domain"/>
    <property type="match status" value="1"/>
</dbReference>
<sequence length="949" mass="104979">MTDEKMLDTAPRKRSKVSRACDACRRKKVKCDGDFSTTHNQVIKKCTNCHKNHDTCTFSRVPLKRGPSKGYIRDLEEKLEHSRPRKSSLSSATTGYTVGTKTNGFSPPNSHSHSTSSSSSSDSMHPSTIPIHQQHLPYPQHQASNSNSSSKSNISMNSGNPPPTLANPIASTSISSKQGTSPIILPPLIGTFPQVHTQIAVDKNNINNTTTNNNNSNNHNNNTNTNTNTNNNLKPGSNNNIDPISPASPRNGNFNSILNPASHGSAAGAGNPPQTESPRIQGPFWKVPYEMPSNSSVDNRRSSIESISSANSSASGISIRSRLPSLKASVSASETGISDSEDDFYSVKSFSRSRSSQSLSPRNSVSSMSSLNGRIGNVNIGQSPQIPSQSNQSHQVPPFGQQNPISGPHVQVHPHPQAPPPRFSIQHQQQQQSAAGYQPMYAPSFQFMPGNPPYQQTSYAYSVPVQHSQLQQQQPQPPQGPYNNGAPFNQLPHISPPPATLEHNLSVYYIKFHGNFPILSFNESHIKNLLESLTSDDSAKSIVDLFNCSLNNLNNYNTISLRDNMVLLNKILSMYPFNSFNAKLSDNLLIFFFSSLILINYSILLNGDIYSIGLGVTISILNDFKVLEKFAELTSGGEQAIPSSDSVQIYLPKIYLCTMILDSIYSLGFAVQKTFPIENALGQNLISNMDKLVPKDCQLVHGIGNFKLMELLNDLINLRDKRKFVDSSINWNRYIDNGQRRLFPSYFVELTKDKSEVLNYLNEIAKDLPSMDEETLHDFQLKLCRIVKKLTASIVNLANYIPTNSSNSTLMSIQNSNNTINSTNLSQNELTTPLLNISFGQSYKLIKVSKLITDSIVKTTNDNELFNRCLKINNDLSIANNLLNSNLNTSNPIIGSMALNMIKSKLEYYNLNLGSPISNQMASLGIDVWKSEYMKIIEFIEREYIEGWF</sequence>
<dbReference type="GO" id="GO:0008270">
    <property type="term" value="F:zinc ion binding"/>
    <property type="evidence" value="ECO:0007669"/>
    <property type="project" value="InterPro"/>
</dbReference>
<dbReference type="SMART" id="SM00066">
    <property type="entry name" value="GAL4"/>
    <property type="match status" value="1"/>
</dbReference>
<feature type="region of interest" description="Disordered" evidence="7">
    <location>
        <begin position="464"/>
        <end position="485"/>
    </location>
</feature>
<evidence type="ECO:0000313" key="10">
    <source>
        <dbReference type="Proteomes" id="UP000837801"/>
    </source>
</evidence>
<feature type="compositionally biased region" description="Polar residues" evidence="7">
    <location>
        <begin position="169"/>
        <end position="178"/>
    </location>
</feature>
<dbReference type="InterPro" id="IPR001138">
    <property type="entry name" value="Zn2Cys6_DnaBD"/>
</dbReference>
<dbReference type="CDD" id="cd00067">
    <property type="entry name" value="GAL4"/>
    <property type="match status" value="1"/>
</dbReference>
<evidence type="ECO:0000256" key="5">
    <source>
        <dbReference type="ARBA" id="ARBA00023163"/>
    </source>
</evidence>
<dbReference type="Proteomes" id="UP000837801">
    <property type="component" value="Unassembled WGS sequence"/>
</dbReference>
<accession>A0A9P0QQ57</accession>
<keyword evidence="3" id="KW-0805">Transcription regulation</keyword>
<keyword evidence="6" id="KW-0539">Nucleus</keyword>
<keyword evidence="5" id="KW-0804">Transcription</keyword>
<dbReference type="EMBL" id="CAKXYY010000008">
    <property type="protein sequence ID" value="CAH2352860.1"/>
    <property type="molecule type" value="Genomic_DNA"/>
</dbReference>
<dbReference type="InterPro" id="IPR036864">
    <property type="entry name" value="Zn2-C6_fun-type_DNA-bd_sf"/>
</dbReference>
<evidence type="ECO:0000256" key="3">
    <source>
        <dbReference type="ARBA" id="ARBA00023015"/>
    </source>
</evidence>
<evidence type="ECO:0000259" key="8">
    <source>
        <dbReference type="PROSITE" id="PS50048"/>
    </source>
</evidence>
<proteinExistence type="predicted"/>
<evidence type="ECO:0000256" key="7">
    <source>
        <dbReference type="SAM" id="MobiDB-lite"/>
    </source>
</evidence>
<feature type="compositionally biased region" description="Polar residues" evidence="7">
    <location>
        <begin position="248"/>
        <end position="259"/>
    </location>
</feature>
<evidence type="ECO:0000256" key="2">
    <source>
        <dbReference type="ARBA" id="ARBA00022833"/>
    </source>
</evidence>
<keyword evidence="1" id="KW-0479">Metal-binding</keyword>
<dbReference type="SUPFAM" id="SSF57701">
    <property type="entry name" value="Zn2/Cys6 DNA-binding domain"/>
    <property type="match status" value="1"/>
</dbReference>
<feature type="domain" description="Zn(2)-C6 fungal-type" evidence="8">
    <location>
        <begin position="20"/>
        <end position="58"/>
    </location>
</feature>
<feature type="compositionally biased region" description="Low complexity" evidence="7">
    <location>
        <begin position="205"/>
        <end position="240"/>
    </location>
</feature>
<gene>
    <name evidence="9" type="ORF">CLIB1423_08S02740</name>
</gene>
<dbReference type="InterPro" id="IPR050797">
    <property type="entry name" value="Carb_Metab_Trans_Reg"/>
</dbReference>
<keyword evidence="4" id="KW-0238">DNA-binding</keyword>
<evidence type="ECO:0000256" key="1">
    <source>
        <dbReference type="ARBA" id="ARBA00022723"/>
    </source>
</evidence>
<feature type="compositionally biased region" description="Polar residues" evidence="7">
    <location>
        <begin position="87"/>
        <end position="105"/>
    </location>
</feature>
<feature type="compositionally biased region" description="Low complexity" evidence="7">
    <location>
        <begin position="464"/>
        <end position="474"/>
    </location>
</feature>
<feature type="region of interest" description="Disordered" evidence="7">
    <location>
        <begin position="350"/>
        <end position="436"/>
    </location>
</feature>
<organism evidence="9 10">
    <name type="scientific">[Candida] railenensis</name>
    <dbReference type="NCBI Taxonomy" id="45579"/>
    <lineage>
        <taxon>Eukaryota</taxon>
        <taxon>Fungi</taxon>
        <taxon>Dikarya</taxon>
        <taxon>Ascomycota</taxon>
        <taxon>Saccharomycotina</taxon>
        <taxon>Pichiomycetes</taxon>
        <taxon>Debaryomycetaceae</taxon>
        <taxon>Kurtzmaniella</taxon>
    </lineage>
</organism>
<feature type="compositionally biased region" description="Low complexity" evidence="7">
    <location>
        <begin position="144"/>
        <end position="159"/>
    </location>
</feature>
<name>A0A9P0QQ57_9ASCO</name>
<feature type="region of interest" description="Disordered" evidence="7">
    <location>
        <begin position="205"/>
        <end position="302"/>
    </location>
</feature>
<dbReference type="PANTHER" id="PTHR31668:SF26">
    <property type="entry name" value="GLUCOSE TRANSPORT TRANSCRIPTION REGULATOR RGT1-RELATED"/>
    <property type="match status" value="1"/>
</dbReference>
<protein>
    <recommendedName>
        <fullName evidence="8">Zn(2)-C6 fungal-type domain-containing protein</fullName>
    </recommendedName>
</protein>
<dbReference type="PROSITE" id="PS50048">
    <property type="entry name" value="ZN2_CY6_FUNGAL_2"/>
    <property type="match status" value="1"/>
</dbReference>
<dbReference type="OrthoDB" id="5426978at2759"/>
<feature type="compositionally biased region" description="Low complexity" evidence="7">
    <location>
        <begin position="379"/>
        <end position="393"/>
    </location>
</feature>
<feature type="compositionally biased region" description="Low complexity" evidence="7">
    <location>
        <begin position="106"/>
        <end position="127"/>
    </location>
</feature>
<dbReference type="GO" id="GO:0003677">
    <property type="term" value="F:DNA binding"/>
    <property type="evidence" value="ECO:0007669"/>
    <property type="project" value="UniProtKB-KW"/>
</dbReference>
<reference evidence="9" key="1">
    <citation type="submission" date="2022-03" db="EMBL/GenBank/DDBJ databases">
        <authorList>
            <person name="Legras J.-L."/>
            <person name="Devillers H."/>
            <person name="Grondin C."/>
        </authorList>
    </citation>
    <scope>NUCLEOTIDE SEQUENCE</scope>
    <source>
        <strain evidence="9">CLIB 1423</strain>
    </source>
</reference>
<evidence type="ECO:0000256" key="4">
    <source>
        <dbReference type="ARBA" id="ARBA00023125"/>
    </source>
</evidence>
<keyword evidence="2" id="KW-0862">Zinc</keyword>
<comment type="caution">
    <text evidence="9">The sequence shown here is derived from an EMBL/GenBank/DDBJ whole genome shotgun (WGS) entry which is preliminary data.</text>
</comment>
<feature type="region of interest" description="Disordered" evidence="7">
    <location>
        <begin position="76"/>
        <end position="178"/>
    </location>
</feature>
<keyword evidence="10" id="KW-1185">Reference proteome</keyword>
<dbReference type="GO" id="GO:0000981">
    <property type="term" value="F:DNA-binding transcription factor activity, RNA polymerase II-specific"/>
    <property type="evidence" value="ECO:0007669"/>
    <property type="project" value="InterPro"/>
</dbReference>
<evidence type="ECO:0000256" key="6">
    <source>
        <dbReference type="ARBA" id="ARBA00023242"/>
    </source>
</evidence>
<dbReference type="PANTHER" id="PTHR31668">
    <property type="entry name" value="GLUCOSE TRANSPORT TRANSCRIPTION REGULATOR RGT1-RELATED-RELATED"/>
    <property type="match status" value="1"/>
</dbReference>
<dbReference type="AlphaFoldDB" id="A0A9P0QQ57"/>
<dbReference type="Pfam" id="PF00172">
    <property type="entry name" value="Zn_clus"/>
    <property type="match status" value="1"/>
</dbReference>